<name>A0ABP9JIT2_9MICO</name>
<dbReference type="Proteomes" id="UP001500427">
    <property type="component" value="Unassembled WGS sequence"/>
</dbReference>
<protein>
    <submittedName>
        <fullName evidence="1">Uncharacterized protein</fullName>
    </submittedName>
</protein>
<sequence length="220" mass="23144">MQFSWTGSDAQSGMRDFQVQEVFGEAQELALTSAGPGSYGVFGQDTTSPCGGGDVGSRFRVVARDKAGNSASSAMTAFNTALVWQEDGTGVWHQPLGVAKTGVWKSSPCSCSDAQRTWYSTSSGSSIKYYLPSVSASADVAIVMGKNSNRAPVALSIDDGPVQIVDTYSPTPANRVVVWRASMSPGAHTLTVTNYATSASMRNRIDVDAVMVAPGWSPQP</sequence>
<accession>A0ABP9JIT2</accession>
<gene>
    <name evidence="1" type="ORF">GCM10023258_33580</name>
</gene>
<dbReference type="EMBL" id="BAABIW010000022">
    <property type="protein sequence ID" value="GAA5033559.1"/>
    <property type="molecule type" value="Genomic_DNA"/>
</dbReference>
<proteinExistence type="predicted"/>
<organism evidence="1 2">
    <name type="scientific">Terrabacter aeriphilus</name>
    <dbReference type="NCBI Taxonomy" id="515662"/>
    <lineage>
        <taxon>Bacteria</taxon>
        <taxon>Bacillati</taxon>
        <taxon>Actinomycetota</taxon>
        <taxon>Actinomycetes</taxon>
        <taxon>Micrococcales</taxon>
        <taxon>Intrasporangiaceae</taxon>
        <taxon>Terrabacter</taxon>
    </lineage>
</organism>
<evidence type="ECO:0000313" key="1">
    <source>
        <dbReference type="EMBL" id="GAA5033559.1"/>
    </source>
</evidence>
<comment type="caution">
    <text evidence="1">The sequence shown here is derived from an EMBL/GenBank/DDBJ whole genome shotgun (WGS) entry which is preliminary data.</text>
</comment>
<dbReference type="Gene3D" id="2.60.120.260">
    <property type="entry name" value="Galactose-binding domain-like"/>
    <property type="match status" value="1"/>
</dbReference>
<keyword evidence="2" id="KW-1185">Reference proteome</keyword>
<reference evidence="2" key="1">
    <citation type="journal article" date="2019" name="Int. J. Syst. Evol. Microbiol.">
        <title>The Global Catalogue of Microorganisms (GCM) 10K type strain sequencing project: providing services to taxonomists for standard genome sequencing and annotation.</title>
        <authorList>
            <consortium name="The Broad Institute Genomics Platform"/>
            <consortium name="The Broad Institute Genome Sequencing Center for Infectious Disease"/>
            <person name="Wu L."/>
            <person name="Ma J."/>
        </authorList>
    </citation>
    <scope>NUCLEOTIDE SEQUENCE [LARGE SCALE GENOMIC DNA]</scope>
    <source>
        <strain evidence="2">JCM 17687</strain>
    </source>
</reference>
<evidence type="ECO:0000313" key="2">
    <source>
        <dbReference type="Proteomes" id="UP001500427"/>
    </source>
</evidence>